<accession>A0A8X7P290</accession>
<feature type="compositionally biased region" description="Basic and acidic residues" evidence="1">
    <location>
        <begin position="1"/>
        <end position="15"/>
    </location>
</feature>
<gene>
    <name evidence="2" type="ORF">Bca52824_095584</name>
</gene>
<evidence type="ECO:0000313" key="2">
    <source>
        <dbReference type="EMBL" id="KAG2242573.1"/>
    </source>
</evidence>
<feature type="compositionally biased region" description="Basic and acidic residues" evidence="1">
    <location>
        <begin position="129"/>
        <end position="138"/>
    </location>
</feature>
<protein>
    <submittedName>
        <fullName evidence="2">Uncharacterized protein</fullName>
    </submittedName>
</protein>
<dbReference type="Proteomes" id="UP000886595">
    <property type="component" value="Unassembled WGS sequence"/>
</dbReference>
<evidence type="ECO:0000256" key="1">
    <source>
        <dbReference type="SAM" id="MobiDB-lite"/>
    </source>
</evidence>
<dbReference type="AlphaFoldDB" id="A0A8X7P290"/>
<reference evidence="2 3" key="1">
    <citation type="submission" date="2020-02" db="EMBL/GenBank/DDBJ databases">
        <authorList>
            <person name="Ma Q."/>
            <person name="Huang Y."/>
            <person name="Song X."/>
            <person name="Pei D."/>
        </authorList>
    </citation>
    <scope>NUCLEOTIDE SEQUENCE [LARGE SCALE GENOMIC DNA]</scope>
    <source>
        <strain evidence="2">Sxm20200214</strain>
        <tissue evidence="2">Leaf</tissue>
    </source>
</reference>
<name>A0A8X7P290_BRACI</name>
<proteinExistence type="predicted"/>
<feature type="compositionally biased region" description="Basic residues" evidence="1">
    <location>
        <begin position="48"/>
        <end position="68"/>
    </location>
</feature>
<comment type="caution">
    <text evidence="2">The sequence shown here is derived from an EMBL/GenBank/DDBJ whole genome shotgun (WGS) entry which is preliminary data.</text>
</comment>
<evidence type="ECO:0000313" key="3">
    <source>
        <dbReference type="Proteomes" id="UP000886595"/>
    </source>
</evidence>
<feature type="region of interest" description="Disordered" evidence="1">
    <location>
        <begin position="1"/>
        <end position="21"/>
    </location>
</feature>
<sequence length="145" mass="16583">MKDAFRRHQSRKYETPHSALNCIPSRASARFSLQRNLQKDGLYPPPHHEKKPQNLRKKIQQHHHRRNKTSTTAQGCELGRDADSETLMTQLFLTASERPPSQGDNNSSGEQETLTPKVRPPPKPSENQIRTEEGETKRGGKLRII</sequence>
<dbReference type="EMBL" id="JAAMPC010000433">
    <property type="protein sequence ID" value="KAG2242573.1"/>
    <property type="molecule type" value="Genomic_DNA"/>
</dbReference>
<feature type="region of interest" description="Disordered" evidence="1">
    <location>
        <begin position="35"/>
        <end position="145"/>
    </location>
</feature>
<keyword evidence="3" id="KW-1185">Reference proteome</keyword>
<feature type="compositionally biased region" description="Polar residues" evidence="1">
    <location>
        <begin position="102"/>
        <end position="114"/>
    </location>
</feature>
<organism evidence="2 3">
    <name type="scientific">Brassica carinata</name>
    <name type="common">Ethiopian mustard</name>
    <name type="synonym">Abyssinian cabbage</name>
    <dbReference type="NCBI Taxonomy" id="52824"/>
    <lineage>
        <taxon>Eukaryota</taxon>
        <taxon>Viridiplantae</taxon>
        <taxon>Streptophyta</taxon>
        <taxon>Embryophyta</taxon>
        <taxon>Tracheophyta</taxon>
        <taxon>Spermatophyta</taxon>
        <taxon>Magnoliopsida</taxon>
        <taxon>eudicotyledons</taxon>
        <taxon>Gunneridae</taxon>
        <taxon>Pentapetalae</taxon>
        <taxon>rosids</taxon>
        <taxon>malvids</taxon>
        <taxon>Brassicales</taxon>
        <taxon>Brassicaceae</taxon>
        <taxon>Brassiceae</taxon>
        <taxon>Brassica</taxon>
    </lineage>
</organism>